<dbReference type="EMBL" id="LJQT01000388">
    <property type="protein sequence ID" value="KPX82809.1"/>
    <property type="molecule type" value="Genomic_DNA"/>
</dbReference>
<dbReference type="Proteomes" id="UP000050455">
    <property type="component" value="Unassembled WGS sequence"/>
</dbReference>
<gene>
    <name evidence="1" type="ORF">ALO64_03541</name>
</gene>
<keyword evidence="2" id="KW-1185">Reference proteome</keyword>
<reference evidence="1 2" key="1">
    <citation type="submission" date="2015-09" db="EMBL/GenBank/DDBJ databases">
        <title>Genome announcement of multiple Pseudomonas syringae strains.</title>
        <authorList>
            <person name="Thakur S."/>
            <person name="Wang P.W."/>
            <person name="Gong Y."/>
            <person name="Weir B.S."/>
            <person name="Guttman D.S."/>
        </authorList>
    </citation>
    <scope>NUCLEOTIDE SEQUENCE [LARGE SCALE GENOMIC DNA]</scope>
    <source>
        <strain evidence="1 2">ICMP6289</strain>
    </source>
</reference>
<evidence type="ECO:0000313" key="1">
    <source>
        <dbReference type="EMBL" id="KPX82809.1"/>
    </source>
</evidence>
<dbReference type="AlphaFoldDB" id="A0A0P9U5X1"/>
<sequence length="108" mass="12407">MVGINNWSSNLDAYRILQEAQSLTEEPPHFDTAFPIEPESLKALRHRSITTLATLLDKRNTVSDVLLQTGIRAAPQHVRSETPEITVRETETNRLMLKRFWIFGAEFE</sequence>
<comment type="caution">
    <text evidence="1">The sequence shown here is derived from an EMBL/GenBank/DDBJ whole genome shotgun (WGS) entry which is preliminary data.</text>
</comment>
<protein>
    <submittedName>
        <fullName evidence="1">Type III effector HopAT1</fullName>
    </submittedName>
</protein>
<name>A0A0P9U5X1_9PSED</name>
<proteinExistence type="predicted"/>
<accession>A0A0P9U5X1</accession>
<dbReference type="RefSeq" id="WP_044345804.1">
    <property type="nucleotide sequence ID" value="NZ_JYHE01000235.1"/>
</dbReference>
<dbReference type="PATRIC" id="fig|86176.4.peg.3988"/>
<organism evidence="1 2">
    <name type="scientific">Pseudomonas meliae</name>
    <dbReference type="NCBI Taxonomy" id="86176"/>
    <lineage>
        <taxon>Bacteria</taxon>
        <taxon>Pseudomonadati</taxon>
        <taxon>Pseudomonadota</taxon>
        <taxon>Gammaproteobacteria</taxon>
        <taxon>Pseudomonadales</taxon>
        <taxon>Pseudomonadaceae</taxon>
        <taxon>Pseudomonas</taxon>
    </lineage>
</organism>
<evidence type="ECO:0000313" key="2">
    <source>
        <dbReference type="Proteomes" id="UP000050455"/>
    </source>
</evidence>